<dbReference type="Pfam" id="PF03947">
    <property type="entry name" value="Ribosomal_L2_C"/>
    <property type="match status" value="1"/>
</dbReference>
<evidence type="ECO:0000259" key="8">
    <source>
        <dbReference type="SMART" id="SM01383"/>
    </source>
</evidence>
<dbReference type="FunFam" id="2.40.50.140:FF:000003">
    <property type="entry name" value="50S ribosomal protein L2"/>
    <property type="match status" value="1"/>
</dbReference>
<dbReference type="GO" id="GO:0015934">
    <property type="term" value="C:large ribosomal subunit"/>
    <property type="evidence" value="ECO:0007669"/>
    <property type="project" value="InterPro"/>
</dbReference>
<evidence type="ECO:0000256" key="2">
    <source>
        <dbReference type="ARBA" id="ARBA00022980"/>
    </source>
</evidence>
<evidence type="ECO:0000256" key="6">
    <source>
        <dbReference type="SAM" id="MobiDB-lite"/>
    </source>
</evidence>
<comment type="function">
    <text evidence="5">One of the primary rRNA binding proteins. Required for association of the 30S and 50S subunits to form the 70S ribosome, for tRNA binding and peptide bond formation. It has been suggested to have peptidyltransferase activity; this is somewhat controversial. Makes several contacts with the 16S rRNA in the 70S ribosome.</text>
</comment>
<evidence type="ECO:0000256" key="3">
    <source>
        <dbReference type="ARBA" id="ARBA00023274"/>
    </source>
</evidence>
<dbReference type="FunFam" id="2.30.30.30:FF:000001">
    <property type="entry name" value="50S ribosomal protein L2"/>
    <property type="match status" value="1"/>
</dbReference>
<gene>
    <name evidence="5" type="primary">rplB</name>
    <name evidence="9" type="ORF">DDZ13_03005</name>
</gene>
<evidence type="ECO:0000313" key="9">
    <source>
        <dbReference type="EMBL" id="PXA04949.1"/>
    </source>
</evidence>
<dbReference type="SMART" id="SM01383">
    <property type="entry name" value="Ribosomal_L2"/>
    <property type="match status" value="1"/>
</dbReference>
<dbReference type="InterPro" id="IPR014722">
    <property type="entry name" value="Rib_uL2_dom2"/>
</dbReference>
<dbReference type="PANTHER" id="PTHR13691:SF5">
    <property type="entry name" value="LARGE RIBOSOMAL SUBUNIT PROTEIN UL2M"/>
    <property type="match status" value="1"/>
</dbReference>
<comment type="subunit">
    <text evidence="5">Part of the 50S ribosomal subunit. Forms a bridge to the 30S subunit in the 70S ribosome.</text>
</comment>
<dbReference type="HAMAP" id="MF_01320_B">
    <property type="entry name" value="Ribosomal_uL2_B"/>
    <property type="match status" value="1"/>
</dbReference>
<evidence type="ECO:0000256" key="5">
    <source>
        <dbReference type="HAMAP-Rule" id="MF_01320"/>
    </source>
</evidence>
<evidence type="ECO:0000313" key="10">
    <source>
        <dbReference type="Proteomes" id="UP000247099"/>
    </source>
</evidence>
<dbReference type="PANTHER" id="PTHR13691">
    <property type="entry name" value="RIBOSOMAL PROTEIN L2"/>
    <property type="match status" value="1"/>
</dbReference>
<dbReference type="GO" id="GO:0019843">
    <property type="term" value="F:rRNA binding"/>
    <property type="evidence" value="ECO:0007669"/>
    <property type="project" value="UniProtKB-UniRule"/>
</dbReference>
<feature type="domain" description="Large ribosomal subunit protein uL2 RNA-binding" evidence="8">
    <location>
        <begin position="41"/>
        <end position="117"/>
    </location>
</feature>
<keyword evidence="10" id="KW-1185">Reference proteome</keyword>
<dbReference type="GO" id="GO:0016740">
    <property type="term" value="F:transferase activity"/>
    <property type="evidence" value="ECO:0007669"/>
    <property type="project" value="InterPro"/>
</dbReference>
<keyword evidence="5" id="KW-0694">RNA-binding</keyword>
<name>A0A317ZMB4_9BACT</name>
<feature type="domain" description="Large ribosomal subunit protein uL2 C-terminal" evidence="7">
    <location>
        <begin position="124"/>
        <end position="252"/>
    </location>
</feature>
<dbReference type="OrthoDB" id="9778722at2"/>
<keyword evidence="3 5" id="KW-0687">Ribonucleoprotein</keyword>
<evidence type="ECO:0000256" key="1">
    <source>
        <dbReference type="ARBA" id="ARBA00005636"/>
    </source>
</evidence>
<comment type="caution">
    <text evidence="9">The sequence shown here is derived from an EMBL/GenBank/DDBJ whole genome shotgun (WGS) entry which is preliminary data.</text>
</comment>
<evidence type="ECO:0000256" key="4">
    <source>
        <dbReference type="ARBA" id="ARBA00035242"/>
    </source>
</evidence>
<dbReference type="Gene3D" id="2.30.30.30">
    <property type="match status" value="1"/>
</dbReference>
<feature type="compositionally biased region" description="Gly residues" evidence="6">
    <location>
        <begin position="232"/>
        <end position="244"/>
    </location>
</feature>
<dbReference type="InterPro" id="IPR002171">
    <property type="entry name" value="Ribosomal_uL2"/>
</dbReference>
<dbReference type="NCBIfam" id="TIGR01171">
    <property type="entry name" value="rplB_bact"/>
    <property type="match status" value="1"/>
</dbReference>
<dbReference type="GO" id="GO:0003735">
    <property type="term" value="F:structural constituent of ribosome"/>
    <property type="evidence" value="ECO:0007669"/>
    <property type="project" value="InterPro"/>
</dbReference>
<accession>A0A317ZMB4</accession>
<protein>
    <recommendedName>
        <fullName evidence="4 5">Large ribosomal subunit protein uL2</fullName>
    </recommendedName>
</protein>
<dbReference type="EMBL" id="QHJQ01000002">
    <property type="protein sequence ID" value="PXA04949.1"/>
    <property type="molecule type" value="Genomic_DNA"/>
</dbReference>
<dbReference type="SUPFAM" id="SSF50249">
    <property type="entry name" value="Nucleic acid-binding proteins"/>
    <property type="match status" value="1"/>
</dbReference>
<dbReference type="Proteomes" id="UP000247099">
    <property type="component" value="Unassembled WGS sequence"/>
</dbReference>
<dbReference type="PROSITE" id="PS00467">
    <property type="entry name" value="RIBOSOMAL_L2"/>
    <property type="match status" value="1"/>
</dbReference>
<comment type="similarity">
    <text evidence="1 5">Belongs to the universal ribosomal protein uL2 family.</text>
</comment>
<dbReference type="FunFam" id="4.10.950.10:FF:000001">
    <property type="entry name" value="50S ribosomal protein L2"/>
    <property type="match status" value="1"/>
</dbReference>
<proteinExistence type="inferred from homology"/>
<dbReference type="InterPro" id="IPR014726">
    <property type="entry name" value="Ribosomal_uL2_dom3"/>
</dbReference>
<dbReference type="Gene3D" id="4.10.950.10">
    <property type="entry name" value="Ribosomal protein L2, domain 3"/>
    <property type="match status" value="1"/>
</dbReference>
<sequence>MPLTDSRPLTPGQRFLTRNKQNVSKKKPERRLTTKIHDKKGRNCYGRITSRRRGGGHKKAYRIIDFRRDKIDIPAKVQAIEYDPNRTANLALLAYADGEKRYILAPRGVKEGDTLLSVNERVEFSPGYSLPLAIVPPATKIHAIELHPGRGAQIARSAGQAAQLVSVDGDRATVKMPSGEIRYLNARCRATIGEVGNHEHESQSLGKAGRRRWLGRRPRVRGVAMNPVDHPMGGGEGRTSGGGHPQSPWGQLSKGFPTRKKSNPTNSQIVVRRNGRQLKKK</sequence>
<dbReference type="PIRSF" id="PIRSF002158">
    <property type="entry name" value="Ribosomal_L2"/>
    <property type="match status" value="1"/>
</dbReference>
<keyword evidence="5" id="KW-0699">rRNA-binding</keyword>
<dbReference type="InterPro" id="IPR012340">
    <property type="entry name" value="NA-bd_OB-fold"/>
</dbReference>
<dbReference type="FunCoup" id="A0A317ZMB4">
    <property type="interactions" value="606"/>
</dbReference>
<dbReference type="InParanoid" id="A0A317ZMB4"/>
<organism evidence="9 10">
    <name type="scientific">Coraliomargarita sinensis</name>
    <dbReference type="NCBI Taxonomy" id="2174842"/>
    <lineage>
        <taxon>Bacteria</taxon>
        <taxon>Pseudomonadati</taxon>
        <taxon>Verrucomicrobiota</taxon>
        <taxon>Opitutia</taxon>
        <taxon>Puniceicoccales</taxon>
        <taxon>Coraliomargaritaceae</taxon>
        <taxon>Coraliomargarita</taxon>
    </lineage>
</organism>
<dbReference type="GO" id="GO:0002181">
    <property type="term" value="P:cytoplasmic translation"/>
    <property type="evidence" value="ECO:0007669"/>
    <property type="project" value="TreeGrafter"/>
</dbReference>
<dbReference type="RefSeq" id="WP_110129950.1">
    <property type="nucleotide sequence ID" value="NZ_QHJQ01000002.1"/>
</dbReference>
<dbReference type="InterPro" id="IPR022671">
    <property type="entry name" value="Ribosomal_uL2_CS"/>
</dbReference>
<dbReference type="Pfam" id="PF00181">
    <property type="entry name" value="Ribosomal_L2_N"/>
    <property type="match status" value="1"/>
</dbReference>
<dbReference type="InterPro" id="IPR022666">
    <property type="entry name" value="Ribosomal_uL2_RNA-bd_dom"/>
</dbReference>
<feature type="region of interest" description="Disordered" evidence="6">
    <location>
        <begin position="223"/>
        <end position="281"/>
    </location>
</feature>
<dbReference type="Gene3D" id="2.40.50.140">
    <property type="entry name" value="Nucleic acid-binding proteins"/>
    <property type="match status" value="1"/>
</dbReference>
<dbReference type="InterPro" id="IPR008991">
    <property type="entry name" value="Translation_prot_SH3-like_sf"/>
</dbReference>
<dbReference type="SMART" id="SM01382">
    <property type="entry name" value="Ribosomal_L2_C"/>
    <property type="match status" value="1"/>
</dbReference>
<evidence type="ECO:0000259" key="7">
    <source>
        <dbReference type="SMART" id="SM01382"/>
    </source>
</evidence>
<dbReference type="AlphaFoldDB" id="A0A317ZMB4"/>
<dbReference type="InterPro" id="IPR005880">
    <property type="entry name" value="Ribosomal_uL2_bac/org-type"/>
</dbReference>
<dbReference type="SUPFAM" id="SSF50104">
    <property type="entry name" value="Translation proteins SH3-like domain"/>
    <property type="match status" value="1"/>
</dbReference>
<keyword evidence="2 5" id="KW-0689">Ribosomal protein</keyword>
<reference evidence="9 10" key="1">
    <citation type="submission" date="2018-05" db="EMBL/GenBank/DDBJ databases">
        <title>Coraliomargarita sinensis sp. nov., isolated from a marine solar saltern.</title>
        <authorList>
            <person name="Zhou L.Y."/>
        </authorList>
    </citation>
    <scope>NUCLEOTIDE SEQUENCE [LARGE SCALE GENOMIC DNA]</scope>
    <source>
        <strain evidence="9 10">WN38</strain>
    </source>
</reference>
<dbReference type="InterPro" id="IPR022669">
    <property type="entry name" value="Ribosomal_uL2_C"/>
</dbReference>